<accession>A0A2T3ZYS9</accession>
<sequence>MATFKRKGYNSRTACDRCYELKERCARSAIDLACARCDRLRLVCSIVRPIRPAGRRPNNWNNSVNATASSESSIYGTNKEHQMDIDSWFHNGISVDSRERQLLRFLLSEPKNFGHHLVSPTFEPTEHGSLVALLPTAMPFLKDALLSYASGLKFAQTSVAADTYIDASHRYASSAIETLRSLNVTSVQEATLCLTLGKTLVLAVYSLIGVGAAEICQYCLNATTAFTNVAISWDEDLASQHSFLILMETMDCLVHCRKPAQRFPPRHIGSIDRHLGLCLSLLPCYYDLCVISHSMVDNTETASLVYLYKKLDEVRVAVETWQPPPLGDITYQVKTVDMVNLLAQARVYRLAALLIIHRLQYPFGQQDCQANIWSNEIMKEFELADWATKQTTRCVTMPYIVAAIEIQDFGSRLKALENVDKYVDKFTPTVQRAARRFLSRIWLERDNKITYFWFQSVSKPCPILQSFEF</sequence>
<dbReference type="STRING" id="983964.A0A2T3ZYS9"/>
<name>A0A2T3ZYS9_TRIHA</name>
<protein>
    <recommendedName>
        <fullName evidence="4">Zn(2)-C6 fungal-type domain-containing protein</fullName>
    </recommendedName>
</protein>
<reference evidence="2 3" key="1">
    <citation type="submission" date="2016-07" db="EMBL/GenBank/DDBJ databases">
        <title>Multiple horizontal gene transfer events from other fungi enriched the ability of initially mycotrophic Trichoderma (Ascomycota) to feed on dead plant biomass.</title>
        <authorList>
            <consortium name="DOE Joint Genome Institute"/>
            <person name="Aerts A."/>
            <person name="Atanasova L."/>
            <person name="Chenthamara K."/>
            <person name="Zhang J."/>
            <person name="Grujic M."/>
            <person name="Henrissat B."/>
            <person name="Kuo A."/>
            <person name="Salamov A."/>
            <person name="Lipzen A."/>
            <person name="Labutti K."/>
            <person name="Barry K."/>
            <person name="Miao Y."/>
            <person name="Rahimi M.J."/>
            <person name="Shen Q."/>
            <person name="Grigoriev I.V."/>
            <person name="Kubicek C.P."/>
            <person name="Druzhinina I.S."/>
        </authorList>
    </citation>
    <scope>NUCLEOTIDE SEQUENCE [LARGE SCALE GENOMIC DNA]</scope>
    <source>
        <strain evidence="2 3">CBS 226.95</strain>
    </source>
</reference>
<proteinExistence type="predicted"/>
<dbReference type="GeneID" id="36628458"/>
<dbReference type="CDD" id="cd00067">
    <property type="entry name" value="GAL4"/>
    <property type="match status" value="1"/>
</dbReference>
<dbReference type="InterPro" id="IPR036864">
    <property type="entry name" value="Zn2-C6_fun-type_DNA-bd_sf"/>
</dbReference>
<keyword evidence="1" id="KW-0539">Nucleus</keyword>
<keyword evidence="3" id="KW-1185">Reference proteome</keyword>
<dbReference type="InterPro" id="IPR021858">
    <property type="entry name" value="Fun_TF"/>
</dbReference>
<evidence type="ECO:0000313" key="2">
    <source>
        <dbReference type="EMBL" id="PTB49959.1"/>
    </source>
</evidence>
<organism evidence="2 3">
    <name type="scientific">Trichoderma harzianum CBS 226.95</name>
    <dbReference type="NCBI Taxonomy" id="983964"/>
    <lineage>
        <taxon>Eukaryota</taxon>
        <taxon>Fungi</taxon>
        <taxon>Dikarya</taxon>
        <taxon>Ascomycota</taxon>
        <taxon>Pezizomycotina</taxon>
        <taxon>Sordariomycetes</taxon>
        <taxon>Hypocreomycetidae</taxon>
        <taxon>Hypocreales</taxon>
        <taxon>Hypocreaceae</taxon>
        <taxon>Trichoderma</taxon>
    </lineage>
</organism>
<dbReference type="AlphaFoldDB" id="A0A2T3ZYS9"/>
<dbReference type="Pfam" id="PF11951">
    <property type="entry name" value="Fungal_trans_2"/>
    <property type="match status" value="1"/>
</dbReference>
<dbReference type="Proteomes" id="UP000241690">
    <property type="component" value="Unassembled WGS sequence"/>
</dbReference>
<dbReference type="GO" id="GO:0008270">
    <property type="term" value="F:zinc ion binding"/>
    <property type="evidence" value="ECO:0007669"/>
    <property type="project" value="InterPro"/>
</dbReference>
<dbReference type="GO" id="GO:0000981">
    <property type="term" value="F:DNA-binding transcription factor activity, RNA polymerase II-specific"/>
    <property type="evidence" value="ECO:0007669"/>
    <property type="project" value="InterPro"/>
</dbReference>
<evidence type="ECO:0000313" key="3">
    <source>
        <dbReference type="Proteomes" id="UP000241690"/>
    </source>
</evidence>
<evidence type="ECO:0008006" key="4">
    <source>
        <dbReference type="Google" id="ProtNLM"/>
    </source>
</evidence>
<dbReference type="SUPFAM" id="SSF57701">
    <property type="entry name" value="Zn2/Cys6 DNA-binding domain"/>
    <property type="match status" value="1"/>
</dbReference>
<dbReference type="InterPro" id="IPR001138">
    <property type="entry name" value="Zn2Cys6_DnaBD"/>
</dbReference>
<dbReference type="RefSeq" id="XP_024769636.1">
    <property type="nucleotide sequence ID" value="XM_024919889.1"/>
</dbReference>
<gene>
    <name evidence="2" type="ORF">M431DRAFT_512706</name>
</gene>
<dbReference type="EMBL" id="KZ679690">
    <property type="protein sequence ID" value="PTB49959.1"/>
    <property type="molecule type" value="Genomic_DNA"/>
</dbReference>
<evidence type="ECO:0000256" key="1">
    <source>
        <dbReference type="ARBA" id="ARBA00023242"/>
    </source>
</evidence>